<reference evidence="3" key="2">
    <citation type="journal article" date="2021" name="PeerJ">
        <title>Extensive microbial diversity within the chicken gut microbiome revealed by metagenomics and culture.</title>
        <authorList>
            <person name="Gilroy R."/>
            <person name="Ravi A."/>
            <person name="Getino M."/>
            <person name="Pursley I."/>
            <person name="Horton D.L."/>
            <person name="Alikhan N.F."/>
            <person name="Baker D."/>
            <person name="Gharbi K."/>
            <person name="Hall N."/>
            <person name="Watson M."/>
            <person name="Adriaenssens E.M."/>
            <person name="Foster-Nyarko E."/>
            <person name="Jarju S."/>
            <person name="Secka A."/>
            <person name="Antonio M."/>
            <person name="Oren A."/>
            <person name="Chaudhuri R.R."/>
            <person name="La Ragione R."/>
            <person name="Hildebrand F."/>
            <person name="Pallen M.J."/>
        </authorList>
    </citation>
    <scope>NUCLEOTIDE SEQUENCE</scope>
    <source>
        <strain evidence="3">C6-149</strain>
    </source>
</reference>
<evidence type="ECO:0000313" key="4">
    <source>
        <dbReference type="Proteomes" id="UP000823614"/>
    </source>
</evidence>
<comment type="caution">
    <text evidence="3">The sequence shown here is derived from an EMBL/GenBank/DDBJ whole genome shotgun (WGS) entry which is preliminary data.</text>
</comment>
<protein>
    <submittedName>
        <fullName evidence="3">Septum formation initiator family protein</fullName>
    </submittedName>
</protein>
<reference evidence="3" key="1">
    <citation type="submission" date="2020-10" db="EMBL/GenBank/DDBJ databases">
        <authorList>
            <person name="Gilroy R."/>
        </authorList>
    </citation>
    <scope>NUCLEOTIDE SEQUENCE</scope>
    <source>
        <strain evidence="3">C6-149</strain>
    </source>
</reference>
<dbReference type="PANTHER" id="PTHR40027">
    <property type="entry name" value="CELL DIVISION PROTEIN DIVIC"/>
    <property type="match status" value="1"/>
</dbReference>
<evidence type="ECO:0000256" key="1">
    <source>
        <dbReference type="SAM" id="Coils"/>
    </source>
</evidence>
<evidence type="ECO:0000256" key="2">
    <source>
        <dbReference type="SAM" id="Phobius"/>
    </source>
</evidence>
<organism evidence="3 4">
    <name type="scientific">Candidatus Gallilactobacillus intestinavium</name>
    <dbReference type="NCBI Taxonomy" id="2840838"/>
    <lineage>
        <taxon>Bacteria</taxon>
        <taxon>Bacillati</taxon>
        <taxon>Bacillota</taxon>
        <taxon>Bacilli</taxon>
        <taxon>Lactobacillales</taxon>
        <taxon>Lactobacillaceae</taxon>
        <taxon>Lactobacillaceae incertae sedis</taxon>
        <taxon>Candidatus Gallilactobacillus</taxon>
    </lineage>
</organism>
<keyword evidence="1" id="KW-0175">Coiled coil</keyword>
<name>A0A9D9EB60_9LACO</name>
<dbReference type="GO" id="GO:0051301">
    <property type="term" value="P:cell division"/>
    <property type="evidence" value="ECO:0007669"/>
    <property type="project" value="InterPro"/>
</dbReference>
<gene>
    <name evidence="3" type="ORF">IAA89_06520</name>
</gene>
<keyword evidence="2" id="KW-1133">Transmembrane helix</keyword>
<evidence type="ECO:0000313" key="3">
    <source>
        <dbReference type="EMBL" id="MBO8442059.1"/>
    </source>
</evidence>
<dbReference type="InterPro" id="IPR039076">
    <property type="entry name" value="DivIC"/>
</dbReference>
<feature type="transmembrane region" description="Helical" evidence="2">
    <location>
        <begin position="25"/>
        <end position="43"/>
    </location>
</feature>
<accession>A0A9D9EB60</accession>
<sequence>MDDKNQEKRNKFDQHTFLQINKRKTYILIIFVIVAAIFSFSYIRNLIALHNVRKENYETVQKLKRERKQNKRLKQEEKQLHNSDYLGQLIRAKYLYSKNGELIYNLPNDSK</sequence>
<dbReference type="Proteomes" id="UP000823614">
    <property type="component" value="Unassembled WGS sequence"/>
</dbReference>
<dbReference type="AlphaFoldDB" id="A0A9D9EB60"/>
<dbReference type="EMBL" id="JADIMP010000103">
    <property type="protein sequence ID" value="MBO8442059.1"/>
    <property type="molecule type" value="Genomic_DNA"/>
</dbReference>
<proteinExistence type="predicted"/>
<dbReference type="InterPro" id="IPR007060">
    <property type="entry name" value="FtsL/DivIC"/>
</dbReference>
<keyword evidence="2" id="KW-0472">Membrane</keyword>
<feature type="coiled-coil region" evidence="1">
    <location>
        <begin position="56"/>
        <end position="83"/>
    </location>
</feature>
<dbReference type="Pfam" id="PF04977">
    <property type="entry name" value="DivIC"/>
    <property type="match status" value="1"/>
</dbReference>
<dbReference type="PANTHER" id="PTHR40027:SF1">
    <property type="entry name" value="CELL DIVISION PROTEIN DIVIC"/>
    <property type="match status" value="1"/>
</dbReference>
<keyword evidence="2" id="KW-0812">Transmembrane</keyword>